<evidence type="ECO:0000313" key="2">
    <source>
        <dbReference type="Proteomes" id="UP001497535"/>
    </source>
</evidence>
<keyword evidence="2" id="KW-1185">Reference proteome</keyword>
<reference evidence="1" key="1">
    <citation type="submission" date="2023-11" db="EMBL/GenBank/DDBJ databases">
        <authorList>
            <person name="Poullet M."/>
        </authorList>
    </citation>
    <scope>NUCLEOTIDE SEQUENCE</scope>
    <source>
        <strain evidence="1">E1834</strain>
    </source>
</reference>
<accession>A0ACB1AM72</accession>
<name>A0ACB1AM72_MELEN</name>
<evidence type="ECO:0000313" key="1">
    <source>
        <dbReference type="EMBL" id="CAK5091105.1"/>
    </source>
</evidence>
<dbReference type="Proteomes" id="UP001497535">
    <property type="component" value="Unassembled WGS sequence"/>
</dbReference>
<comment type="caution">
    <text evidence="1">The sequence shown here is derived from an EMBL/GenBank/DDBJ whole genome shotgun (WGS) entry which is preliminary data.</text>
</comment>
<sequence length="67" mass="8344">MSIHNIYYFVCLANFHNLYIFVLFLSFIVLNKNKHKILFKGDRTRKTFLKRCFYFILIFNEYKNMCF</sequence>
<dbReference type="EMBL" id="CAVMJV010000086">
    <property type="protein sequence ID" value="CAK5091105.1"/>
    <property type="molecule type" value="Genomic_DNA"/>
</dbReference>
<gene>
    <name evidence="1" type="ORF">MENTE1834_LOCUS38927</name>
</gene>
<protein>
    <submittedName>
        <fullName evidence="1">Uncharacterized protein</fullName>
    </submittedName>
</protein>
<proteinExistence type="predicted"/>
<organism evidence="1 2">
    <name type="scientific">Meloidogyne enterolobii</name>
    <name type="common">Root-knot nematode worm</name>
    <name type="synonym">Meloidogyne mayaguensis</name>
    <dbReference type="NCBI Taxonomy" id="390850"/>
    <lineage>
        <taxon>Eukaryota</taxon>
        <taxon>Metazoa</taxon>
        <taxon>Ecdysozoa</taxon>
        <taxon>Nematoda</taxon>
        <taxon>Chromadorea</taxon>
        <taxon>Rhabditida</taxon>
        <taxon>Tylenchina</taxon>
        <taxon>Tylenchomorpha</taxon>
        <taxon>Tylenchoidea</taxon>
        <taxon>Meloidogynidae</taxon>
        <taxon>Meloidogyninae</taxon>
        <taxon>Meloidogyne</taxon>
    </lineage>
</organism>